<dbReference type="EMBL" id="JAFNEN010000670">
    <property type="protein sequence ID" value="KAG8178744.1"/>
    <property type="molecule type" value="Genomic_DNA"/>
</dbReference>
<sequence length="98" mass="11272">MASPLLTRRQGLSAADQKAGPKGWSLWSRYPMAENWSGPKATREGGETSQALYILVFCGQCWQTHPISLQSEKIASAKSWRYALSRYRRWYDKKFDLN</sequence>
<organism evidence="2 3">
    <name type="scientific">Oedothorax gibbosus</name>
    <dbReference type="NCBI Taxonomy" id="931172"/>
    <lineage>
        <taxon>Eukaryota</taxon>
        <taxon>Metazoa</taxon>
        <taxon>Ecdysozoa</taxon>
        <taxon>Arthropoda</taxon>
        <taxon>Chelicerata</taxon>
        <taxon>Arachnida</taxon>
        <taxon>Araneae</taxon>
        <taxon>Araneomorphae</taxon>
        <taxon>Entelegynae</taxon>
        <taxon>Araneoidea</taxon>
        <taxon>Linyphiidae</taxon>
        <taxon>Erigoninae</taxon>
        <taxon>Oedothorax</taxon>
    </lineage>
</organism>
<protein>
    <submittedName>
        <fullName evidence="2">Uncharacterized protein</fullName>
    </submittedName>
</protein>
<name>A0AAV6U407_9ARAC</name>
<feature type="region of interest" description="Disordered" evidence="1">
    <location>
        <begin position="1"/>
        <end position="22"/>
    </location>
</feature>
<accession>A0AAV6U407</accession>
<dbReference type="AlphaFoldDB" id="A0AAV6U407"/>
<keyword evidence="3" id="KW-1185">Reference proteome</keyword>
<dbReference type="Proteomes" id="UP000827092">
    <property type="component" value="Unassembled WGS sequence"/>
</dbReference>
<gene>
    <name evidence="2" type="ORF">JTE90_003466</name>
</gene>
<reference evidence="2 3" key="1">
    <citation type="journal article" date="2022" name="Nat. Ecol. Evol.">
        <title>A masculinizing supergene underlies an exaggerated male reproductive morph in a spider.</title>
        <authorList>
            <person name="Hendrickx F."/>
            <person name="De Corte Z."/>
            <person name="Sonet G."/>
            <person name="Van Belleghem S.M."/>
            <person name="Kostlbacher S."/>
            <person name="Vangestel C."/>
        </authorList>
    </citation>
    <scope>NUCLEOTIDE SEQUENCE [LARGE SCALE GENOMIC DNA]</scope>
    <source>
        <strain evidence="2">W744_W776</strain>
    </source>
</reference>
<evidence type="ECO:0000313" key="2">
    <source>
        <dbReference type="EMBL" id="KAG8178744.1"/>
    </source>
</evidence>
<proteinExistence type="predicted"/>
<evidence type="ECO:0000256" key="1">
    <source>
        <dbReference type="SAM" id="MobiDB-lite"/>
    </source>
</evidence>
<comment type="caution">
    <text evidence="2">The sequence shown here is derived from an EMBL/GenBank/DDBJ whole genome shotgun (WGS) entry which is preliminary data.</text>
</comment>
<evidence type="ECO:0000313" key="3">
    <source>
        <dbReference type="Proteomes" id="UP000827092"/>
    </source>
</evidence>